<dbReference type="SUPFAM" id="SSF55874">
    <property type="entry name" value="ATPase domain of HSP90 chaperone/DNA topoisomerase II/histidine kinase"/>
    <property type="match status" value="1"/>
</dbReference>
<dbReference type="InterPro" id="IPR005467">
    <property type="entry name" value="His_kinase_dom"/>
</dbReference>
<evidence type="ECO:0000256" key="20">
    <source>
        <dbReference type="SAM" id="Phobius"/>
    </source>
</evidence>
<feature type="transmembrane region" description="Helical" evidence="20">
    <location>
        <begin position="171"/>
        <end position="196"/>
    </location>
</feature>
<evidence type="ECO:0000256" key="14">
    <source>
        <dbReference type="ARBA" id="ARBA00023004"/>
    </source>
</evidence>
<feature type="domain" description="Histidine kinase" evidence="22">
    <location>
        <begin position="567"/>
        <end position="651"/>
    </location>
</feature>
<feature type="transmembrane region" description="Helical" evidence="20">
    <location>
        <begin position="232"/>
        <end position="251"/>
    </location>
</feature>
<accession>A0A8J3Y8Q8</accession>
<dbReference type="GO" id="GO:0046983">
    <property type="term" value="F:protein dimerization activity"/>
    <property type="evidence" value="ECO:0007669"/>
    <property type="project" value="InterPro"/>
</dbReference>
<gene>
    <name evidence="23" type="ORF">Sya03_27360</name>
</gene>
<feature type="transmembrane region" description="Helical" evidence="20">
    <location>
        <begin position="42"/>
        <end position="58"/>
    </location>
</feature>
<evidence type="ECO:0000256" key="8">
    <source>
        <dbReference type="ARBA" id="ARBA00022553"/>
    </source>
</evidence>
<dbReference type="PROSITE" id="PS50109">
    <property type="entry name" value="HIS_KIN"/>
    <property type="match status" value="1"/>
</dbReference>
<keyword evidence="20" id="KW-0472">Membrane</keyword>
<keyword evidence="7" id="KW-0963">Cytoplasm</keyword>
<keyword evidence="12" id="KW-0418">Kinase</keyword>
<keyword evidence="20" id="KW-0812">Transmembrane</keyword>
<dbReference type="Gene3D" id="1.20.5.1930">
    <property type="match status" value="1"/>
</dbReference>
<dbReference type="PRINTS" id="PR00344">
    <property type="entry name" value="BCTRLSENSOR"/>
</dbReference>
<keyword evidence="9" id="KW-0808">Transferase</keyword>
<dbReference type="GO" id="GO:0005737">
    <property type="term" value="C:cytoplasm"/>
    <property type="evidence" value="ECO:0007669"/>
    <property type="project" value="UniProtKB-SubCell"/>
</dbReference>
<evidence type="ECO:0000256" key="13">
    <source>
        <dbReference type="ARBA" id="ARBA00022840"/>
    </source>
</evidence>
<keyword evidence="10" id="KW-0479">Metal-binding</keyword>
<keyword evidence="14" id="KW-0408">Iron</keyword>
<feature type="transmembrane region" description="Helical" evidence="20">
    <location>
        <begin position="263"/>
        <end position="286"/>
    </location>
</feature>
<dbReference type="InterPro" id="IPR036890">
    <property type="entry name" value="HATPase_C_sf"/>
</dbReference>
<dbReference type="GO" id="GO:0005524">
    <property type="term" value="F:ATP binding"/>
    <property type="evidence" value="ECO:0007669"/>
    <property type="project" value="UniProtKB-KW"/>
</dbReference>
<dbReference type="GO" id="GO:0046872">
    <property type="term" value="F:metal ion binding"/>
    <property type="evidence" value="ECO:0007669"/>
    <property type="project" value="UniProtKB-KW"/>
</dbReference>
<evidence type="ECO:0000256" key="17">
    <source>
        <dbReference type="ARBA" id="ARBA00024827"/>
    </source>
</evidence>
<evidence type="ECO:0000256" key="12">
    <source>
        <dbReference type="ARBA" id="ARBA00022777"/>
    </source>
</evidence>
<comment type="cofactor">
    <cofactor evidence="2">
        <name>[4Fe-4S] cluster</name>
        <dbReference type="ChEBI" id="CHEBI:49883"/>
    </cofactor>
</comment>
<evidence type="ECO:0000256" key="10">
    <source>
        <dbReference type="ARBA" id="ARBA00022723"/>
    </source>
</evidence>
<protein>
    <recommendedName>
        <fullName evidence="5">Oxygen sensor histidine kinase NreB</fullName>
        <ecNumber evidence="4">2.7.13.3</ecNumber>
    </recommendedName>
    <alternativeName>
        <fullName evidence="18">Nitrogen regulation protein B</fullName>
    </alternativeName>
</protein>
<evidence type="ECO:0000259" key="22">
    <source>
        <dbReference type="PROSITE" id="PS50109"/>
    </source>
</evidence>
<feature type="transmembrane region" description="Helical" evidence="20">
    <location>
        <begin position="133"/>
        <end position="151"/>
    </location>
</feature>
<dbReference type="PANTHER" id="PTHR24421:SF10">
    <property type="entry name" value="NITRATE_NITRITE SENSOR PROTEIN NARQ"/>
    <property type="match status" value="1"/>
</dbReference>
<dbReference type="Pfam" id="PF02518">
    <property type="entry name" value="HATPase_c"/>
    <property type="match status" value="1"/>
</dbReference>
<evidence type="ECO:0000256" key="4">
    <source>
        <dbReference type="ARBA" id="ARBA00012438"/>
    </source>
</evidence>
<keyword evidence="6" id="KW-0004">4Fe-4S</keyword>
<dbReference type="SMART" id="SM00387">
    <property type="entry name" value="HATPase_c"/>
    <property type="match status" value="1"/>
</dbReference>
<feature type="region of interest" description="Disordered" evidence="19">
    <location>
        <begin position="637"/>
        <end position="659"/>
    </location>
</feature>
<evidence type="ECO:0000256" key="19">
    <source>
        <dbReference type="SAM" id="MobiDB-lite"/>
    </source>
</evidence>
<feature type="transmembrane region" description="Helical" evidence="20">
    <location>
        <begin position="292"/>
        <end position="308"/>
    </location>
</feature>
<evidence type="ECO:0000256" key="16">
    <source>
        <dbReference type="ARBA" id="ARBA00023014"/>
    </source>
</evidence>
<evidence type="ECO:0000256" key="11">
    <source>
        <dbReference type="ARBA" id="ARBA00022741"/>
    </source>
</evidence>
<evidence type="ECO:0000256" key="3">
    <source>
        <dbReference type="ARBA" id="ARBA00004496"/>
    </source>
</evidence>
<keyword evidence="13" id="KW-0067">ATP-binding</keyword>
<feature type="chain" id="PRO_5039430898" description="Oxygen sensor histidine kinase NreB" evidence="21">
    <location>
        <begin position="20"/>
        <end position="659"/>
    </location>
</feature>
<evidence type="ECO:0000313" key="23">
    <source>
        <dbReference type="EMBL" id="GIJ03384.1"/>
    </source>
</evidence>
<keyword evidence="20" id="KW-1133">Transmembrane helix</keyword>
<evidence type="ECO:0000256" key="15">
    <source>
        <dbReference type="ARBA" id="ARBA00023012"/>
    </source>
</evidence>
<keyword evidence="24" id="KW-1185">Reference proteome</keyword>
<dbReference type="InterPro" id="IPR003594">
    <property type="entry name" value="HATPase_dom"/>
</dbReference>
<dbReference type="GO" id="GO:0000155">
    <property type="term" value="F:phosphorelay sensor kinase activity"/>
    <property type="evidence" value="ECO:0007669"/>
    <property type="project" value="InterPro"/>
</dbReference>
<feature type="transmembrane region" description="Helical" evidence="20">
    <location>
        <begin position="208"/>
        <end position="226"/>
    </location>
</feature>
<dbReference type="Gene3D" id="3.30.565.10">
    <property type="entry name" value="Histidine kinase-like ATPase, C-terminal domain"/>
    <property type="match status" value="1"/>
</dbReference>
<dbReference type="CDD" id="cd16917">
    <property type="entry name" value="HATPase_UhpB-NarQ-NarX-like"/>
    <property type="match status" value="1"/>
</dbReference>
<keyword evidence="15" id="KW-0902">Two-component regulatory system</keyword>
<evidence type="ECO:0000313" key="24">
    <source>
        <dbReference type="Proteomes" id="UP000652013"/>
    </source>
</evidence>
<keyword evidence="8" id="KW-0597">Phosphoprotein</keyword>
<evidence type="ECO:0000256" key="9">
    <source>
        <dbReference type="ARBA" id="ARBA00022679"/>
    </source>
</evidence>
<reference evidence="23" key="1">
    <citation type="submission" date="2021-01" db="EMBL/GenBank/DDBJ databases">
        <title>Whole genome shotgun sequence of Spirilliplanes yamanashiensis NBRC 15828.</title>
        <authorList>
            <person name="Komaki H."/>
            <person name="Tamura T."/>
        </authorList>
    </citation>
    <scope>NUCLEOTIDE SEQUENCE</scope>
    <source>
        <strain evidence="23">NBRC 15828</strain>
    </source>
</reference>
<comment type="function">
    <text evidence="17">Member of the two-component regulatory system NreB/NreC involved in the control of dissimilatory nitrate/nitrite reduction in response to oxygen. NreB functions as a direct oxygen sensor histidine kinase which is autophosphorylated, in the absence of oxygen, probably at the conserved histidine residue, and transfers its phosphate group probably to a conserved aspartate residue of NreC. NreB/NreC activates the expression of the nitrate (narGHJI) and nitrite (nir) reductase operons, as well as the putative nitrate transporter gene narT.</text>
</comment>
<proteinExistence type="predicted"/>
<evidence type="ECO:0000256" key="1">
    <source>
        <dbReference type="ARBA" id="ARBA00000085"/>
    </source>
</evidence>
<dbReference type="InterPro" id="IPR050482">
    <property type="entry name" value="Sensor_HK_TwoCompSys"/>
</dbReference>
<comment type="catalytic activity">
    <reaction evidence="1">
        <text>ATP + protein L-histidine = ADP + protein N-phospho-L-histidine.</text>
        <dbReference type="EC" id="2.7.13.3"/>
    </reaction>
</comment>
<dbReference type="GO" id="GO:0016020">
    <property type="term" value="C:membrane"/>
    <property type="evidence" value="ECO:0007669"/>
    <property type="project" value="InterPro"/>
</dbReference>
<dbReference type="InterPro" id="IPR011712">
    <property type="entry name" value="Sig_transdc_His_kin_sub3_dim/P"/>
</dbReference>
<feature type="transmembrane region" description="Helical" evidence="20">
    <location>
        <begin position="104"/>
        <end position="121"/>
    </location>
</feature>
<dbReference type="Proteomes" id="UP000652013">
    <property type="component" value="Unassembled WGS sequence"/>
</dbReference>
<dbReference type="PANTHER" id="PTHR24421">
    <property type="entry name" value="NITRATE/NITRITE SENSOR PROTEIN NARX-RELATED"/>
    <property type="match status" value="1"/>
</dbReference>
<evidence type="ECO:0000256" key="5">
    <source>
        <dbReference type="ARBA" id="ARBA00017322"/>
    </source>
</evidence>
<name>A0A8J3Y8Q8_9ACTN</name>
<keyword evidence="21" id="KW-0732">Signal</keyword>
<comment type="subcellular location">
    <subcellularLocation>
        <location evidence="3">Cytoplasm</location>
    </subcellularLocation>
</comment>
<feature type="signal peptide" evidence="21">
    <location>
        <begin position="1"/>
        <end position="19"/>
    </location>
</feature>
<evidence type="ECO:0000256" key="18">
    <source>
        <dbReference type="ARBA" id="ARBA00030800"/>
    </source>
</evidence>
<dbReference type="GO" id="GO:0051539">
    <property type="term" value="F:4 iron, 4 sulfur cluster binding"/>
    <property type="evidence" value="ECO:0007669"/>
    <property type="project" value="UniProtKB-KW"/>
</dbReference>
<evidence type="ECO:0000256" key="6">
    <source>
        <dbReference type="ARBA" id="ARBA00022485"/>
    </source>
</evidence>
<evidence type="ECO:0000256" key="2">
    <source>
        <dbReference type="ARBA" id="ARBA00001966"/>
    </source>
</evidence>
<dbReference type="Pfam" id="PF07730">
    <property type="entry name" value="HisKA_3"/>
    <property type="match status" value="1"/>
</dbReference>
<organism evidence="23 24">
    <name type="scientific">Spirilliplanes yamanashiensis</name>
    <dbReference type="NCBI Taxonomy" id="42233"/>
    <lineage>
        <taxon>Bacteria</taxon>
        <taxon>Bacillati</taxon>
        <taxon>Actinomycetota</taxon>
        <taxon>Actinomycetes</taxon>
        <taxon>Micromonosporales</taxon>
        <taxon>Micromonosporaceae</taxon>
        <taxon>Spirilliplanes</taxon>
    </lineage>
</organism>
<keyword evidence="11" id="KW-0547">Nucleotide-binding</keyword>
<evidence type="ECO:0000256" key="7">
    <source>
        <dbReference type="ARBA" id="ARBA00022490"/>
    </source>
</evidence>
<dbReference type="AlphaFoldDB" id="A0A8J3Y8Q8"/>
<evidence type="ECO:0000256" key="21">
    <source>
        <dbReference type="SAM" id="SignalP"/>
    </source>
</evidence>
<comment type="caution">
    <text evidence="23">The sequence shown here is derived from an EMBL/GenBank/DDBJ whole genome shotgun (WGS) entry which is preliminary data.</text>
</comment>
<feature type="transmembrane region" description="Helical" evidence="20">
    <location>
        <begin position="65"/>
        <end position="84"/>
    </location>
</feature>
<dbReference type="EMBL" id="BOOY01000020">
    <property type="protein sequence ID" value="GIJ03384.1"/>
    <property type="molecule type" value="Genomic_DNA"/>
</dbReference>
<keyword evidence="16" id="KW-0411">Iron-sulfur</keyword>
<dbReference type="RefSeq" id="WP_203938669.1">
    <property type="nucleotide sequence ID" value="NZ_BAAAGJ010000005.1"/>
</dbReference>
<dbReference type="InterPro" id="IPR004358">
    <property type="entry name" value="Sig_transdc_His_kin-like_C"/>
</dbReference>
<dbReference type="EC" id="2.7.13.3" evidence="4"/>
<sequence>MIRRHTAALLGLLAVAAAAAGVTLHLGTPAAARAPLFDTPEATYGPAAAVVAVLLLWRRPANRPAWLLLGSGLAAAGYVAGRALAAHPGVPAALAGAGGWLARWTWAPAYLIVVGLLPLLWPDGRPPSPRWRPAVALTAALLVTVTVGAALDPAVAGGRANPLGMPALGAVVPALRVAFAVLTPLVVLLAVAALVVRFRRAGAAQRRQIAWFGYAVALTAAVSFAGPWQLRLAVAVAVPVAVGVAVTRHRLYDIDALVSRTLLGVVVLAVLALVYAAAAGWAGALVTGGSRVPGFLAAVAVALVFAPVRDRARRAVNRLLFGARADPYRLLTGIADRLQGAPAPAAALRVLAAETAAGLRLPGVAVDVVGADGRTVSAAAGSPVGPDGVRLPLVWLGETIGELRAAPRRGTDRLDLADDAVLRELARQGAAVAYAVRLAAELQHSRERLVGAREEERRRLRRDLHDGLGPQLSAVVMTLDAAAAVAGRGHAERAAGLVAQARDQAGAAVQDVRRVVRGLRPPALDELGLVDAIRTTGPAAAPGGPAVTVEADALPELPAAVEVAAYHVVQEAVTNAVRHAAPGAVTVRLTGAAGELLVEVTDDGAGLPADRADGVGLRSLRDRAAELGGELTVGPAPGGGTRVAARLPLPDQAGWPDDH</sequence>